<dbReference type="InterPro" id="IPR040442">
    <property type="entry name" value="Pyrv_kinase-like_dom_sf"/>
</dbReference>
<dbReference type="InterPro" id="IPR013815">
    <property type="entry name" value="ATP_grasp_subdomain_1"/>
</dbReference>
<comment type="caution">
    <text evidence="1">The sequence shown here is derived from an EMBL/GenBank/DDBJ whole genome shotgun (WGS) entry which is preliminary data.</text>
</comment>
<accession>A0A1F5N081</accession>
<dbReference type="Proteomes" id="UP000177135">
    <property type="component" value="Unassembled WGS sequence"/>
</dbReference>
<dbReference type="SUPFAM" id="SSF51621">
    <property type="entry name" value="Phosphoenolpyruvate/pyruvate domain"/>
    <property type="match status" value="1"/>
</dbReference>
<evidence type="ECO:0008006" key="3">
    <source>
        <dbReference type="Google" id="ProtNLM"/>
    </source>
</evidence>
<name>A0A1F5N081_9BACT</name>
<protein>
    <recommendedName>
        <fullName evidence="3">Phosphoenolpyruvate synthase</fullName>
    </recommendedName>
</protein>
<dbReference type="Gene3D" id="3.20.20.60">
    <property type="entry name" value="Phosphoenolpyruvate-binding domains"/>
    <property type="match status" value="1"/>
</dbReference>
<gene>
    <name evidence="1" type="ORF">A2617_00195</name>
</gene>
<evidence type="ECO:0000313" key="1">
    <source>
        <dbReference type="EMBL" id="OGE70992.1"/>
    </source>
</evidence>
<reference evidence="1 2" key="1">
    <citation type="journal article" date="2016" name="Nat. Commun.">
        <title>Thousands of microbial genomes shed light on interconnected biogeochemical processes in an aquifer system.</title>
        <authorList>
            <person name="Anantharaman K."/>
            <person name="Brown C.T."/>
            <person name="Hug L.A."/>
            <person name="Sharon I."/>
            <person name="Castelle C.J."/>
            <person name="Probst A.J."/>
            <person name="Thomas B.C."/>
            <person name="Singh A."/>
            <person name="Wilkins M.J."/>
            <person name="Karaoz U."/>
            <person name="Brodie E.L."/>
            <person name="Williams K.H."/>
            <person name="Hubbard S.S."/>
            <person name="Banfield J.F."/>
        </authorList>
    </citation>
    <scope>NUCLEOTIDE SEQUENCE [LARGE SCALE GENOMIC DNA]</scope>
</reference>
<proteinExistence type="predicted"/>
<organism evidence="1 2">
    <name type="scientific">Candidatus Daviesbacteria bacterium RIFOXYD1_FULL_41_10</name>
    <dbReference type="NCBI Taxonomy" id="1797801"/>
    <lineage>
        <taxon>Bacteria</taxon>
        <taxon>Candidatus Daviesiibacteriota</taxon>
    </lineage>
</organism>
<dbReference type="InterPro" id="IPR015813">
    <property type="entry name" value="Pyrv/PenolPyrv_kinase-like_dom"/>
</dbReference>
<dbReference type="GO" id="GO:0003824">
    <property type="term" value="F:catalytic activity"/>
    <property type="evidence" value="ECO:0007669"/>
    <property type="project" value="InterPro"/>
</dbReference>
<dbReference type="Gene3D" id="3.30.1490.20">
    <property type="entry name" value="ATP-grasp fold, A domain"/>
    <property type="match status" value="1"/>
</dbReference>
<dbReference type="EMBL" id="MFEC01000024">
    <property type="protein sequence ID" value="OGE70992.1"/>
    <property type="molecule type" value="Genomic_DNA"/>
</dbReference>
<dbReference type="GO" id="GO:0005524">
    <property type="term" value="F:ATP binding"/>
    <property type="evidence" value="ECO:0007669"/>
    <property type="project" value="InterPro"/>
</dbReference>
<dbReference type="AlphaFoldDB" id="A0A1F5N081"/>
<evidence type="ECO:0000313" key="2">
    <source>
        <dbReference type="Proteomes" id="UP000177135"/>
    </source>
</evidence>
<sequence>MVNILPIRHITESDQPVYGANLFNLAKLTRAGIPVPPGIAIAPPEIVLSTLLSHAESSSKEVFEQKLEVIKKDLKKLKIPTELESEVKKYNKFYLNGNVIQDKNSLWNTLLLIWLNEIRGRVWRNGFYRGITSNLTAQAIFPTGKKFIMTTAYFNPDLSEVAIKVQDKITPKILKSLDEIVTRSNNMLVLPQVYTFTIVDEKPYIVAVSPFTQSLPLSLTSDIVLPKNEQRQAARHAVKLFLNTSSGFCDVADGLIIEAEKVKSDDMSFKLCEAALLNTGKPVIFRLPNISDGDIGGTLRLINEPSLLSNFAKVFLFARNKKNLLNVELGIPVARSPNEYAKIKQELASLGINRYGTCKFWLEMSVPENLINIEDYLAIGLDGVILDLDNLQVTLGGYAPHEGEFYKKEISALIKFITPAFKTLHKNHLPVLIKGEITIDGEILDFLIENGAWGIVVNTPLEAESLPEHLSWSERRMVVRRSQIS</sequence>